<dbReference type="InterPro" id="IPR036390">
    <property type="entry name" value="WH_DNA-bd_sf"/>
</dbReference>
<dbReference type="Pfam" id="PF00126">
    <property type="entry name" value="HTH_1"/>
    <property type="match status" value="1"/>
</dbReference>
<organism evidence="6 7">
    <name type="scientific">Agromyces salentinus</name>
    <dbReference type="NCBI Taxonomy" id="269421"/>
    <lineage>
        <taxon>Bacteria</taxon>
        <taxon>Bacillati</taxon>
        <taxon>Actinomycetota</taxon>
        <taxon>Actinomycetes</taxon>
        <taxon>Micrococcales</taxon>
        <taxon>Microbacteriaceae</taxon>
        <taxon>Agromyces</taxon>
    </lineage>
</organism>
<keyword evidence="4" id="KW-0804">Transcription</keyword>
<name>A0ABN2MPS8_9MICO</name>
<evidence type="ECO:0000256" key="3">
    <source>
        <dbReference type="ARBA" id="ARBA00023125"/>
    </source>
</evidence>
<dbReference type="InterPro" id="IPR000847">
    <property type="entry name" value="LysR_HTH_N"/>
</dbReference>
<dbReference type="SUPFAM" id="SSF53850">
    <property type="entry name" value="Periplasmic binding protein-like II"/>
    <property type="match status" value="1"/>
</dbReference>
<gene>
    <name evidence="6" type="ORF">GCM10009750_16890</name>
</gene>
<evidence type="ECO:0000256" key="1">
    <source>
        <dbReference type="ARBA" id="ARBA00009437"/>
    </source>
</evidence>
<dbReference type="Pfam" id="PF03466">
    <property type="entry name" value="LysR_substrate"/>
    <property type="match status" value="1"/>
</dbReference>
<dbReference type="Proteomes" id="UP001501746">
    <property type="component" value="Unassembled WGS sequence"/>
</dbReference>
<keyword evidence="3" id="KW-0238">DNA-binding</keyword>
<evidence type="ECO:0000313" key="6">
    <source>
        <dbReference type="EMBL" id="GAA1833188.1"/>
    </source>
</evidence>
<comment type="similarity">
    <text evidence="1">Belongs to the LysR transcriptional regulatory family.</text>
</comment>
<dbReference type="EMBL" id="BAAANK010000004">
    <property type="protein sequence ID" value="GAA1833188.1"/>
    <property type="molecule type" value="Genomic_DNA"/>
</dbReference>
<sequence>MVDPQRLQVFRTVVQTGSINRAAARLGYTASAVSQQVSALQRETGLALVERRGRGIVATAAGIAVAERASRVLDHLADFDGAVDDLRTGRTGTLRIGTFSSANRAWLPRVVAALTEEFPHLRLELSILELRGDRTADPDLEVYVAESIRGDRDPTVAEGESDAYDLEELRTEDYVVVVSERHPLADRGAVTLGDLAAEPWIDNDHSRGTCREIVMSGCAAAGFAPRFRIQAPDYTSAFDYVAHGVGITVLPRLGAIGLPPGTVMLSLAAPAVRRRIMLRTKRSMHGNPAAQRARELLRAASAPAV</sequence>
<dbReference type="SUPFAM" id="SSF46785">
    <property type="entry name" value="Winged helix' DNA-binding domain"/>
    <property type="match status" value="1"/>
</dbReference>
<dbReference type="RefSeq" id="WP_157428613.1">
    <property type="nucleotide sequence ID" value="NZ_BAAANK010000004.1"/>
</dbReference>
<dbReference type="PANTHER" id="PTHR30346:SF29">
    <property type="entry name" value="LYSR SUBSTRATE-BINDING"/>
    <property type="match status" value="1"/>
</dbReference>
<dbReference type="PANTHER" id="PTHR30346">
    <property type="entry name" value="TRANSCRIPTIONAL DUAL REGULATOR HCAR-RELATED"/>
    <property type="match status" value="1"/>
</dbReference>
<dbReference type="PROSITE" id="PS50931">
    <property type="entry name" value="HTH_LYSR"/>
    <property type="match status" value="1"/>
</dbReference>
<comment type="caution">
    <text evidence="6">The sequence shown here is derived from an EMBL/GenBank/DDBJ whole genome shotgun (WGS) entry which is preliminary data.</text>
</comment>
<dbReference type="Gene3D" id="3.40.190.10">
    <property type="entry name" value="Periplasmic binding protein-like II"/>
    <property type="match status" value="2"/>
</dbReference>
<evidence type="ECO:0000256" key="2">
    <source>
        <dbReference type="ARBA" id="ARBA00023015"/>
    </source>
</evidence>
<feature type="domain" description="HTH lysR-type" evidence="5">
    <location>
        <begin position="2"/>
        <end position="59"/>
    </location>
</feature>
<proteinExistence type="inferred from homology"/>
<keyword evidence="7" id="KW-1185">Reference proteome</keyword>
<accession>A0ABN2MPS8</accession>
<dbReference type="InterPro" id="IPR036388">
    <property type="entry name" value="WH-like_DNA-bd_sf"/>
</dbReference>
<keyword evidence="2" id="KW-0805">Transcription regulation</keyword>
<protein>
    <submittedName>
        <fullName evidence="6">LysR family transcriptional regulator</fullName>
    </submittedName>
</protein>
<evidence type="ECO:0000256" key="4">
    <source>
        <dbReference type="ARBA" id="ARBA00023163"/>
    </source>
</evidence>
<dbReference type="InterPro" id="IPR005119">
    <property type="entry name" value="LysR_subst-bd"/>
</dbReference>
<reference evidence="6 7" key="1">
    <citation type="journal article" date="2019" name="Int. J. Syst. Evol. Microbiol.">
        <title>The Global Catalogue of Microorganisms (GCM) 10K type strain sequencing project: providing services to taxonomists for standard genome sequencing and annotation.</title>
        <authorList>
            <consortium name="The Broad Institute Genomics Platform"/>
            <consortium name="The Broad Institute Genome Sequencing Center for Infectious Disease"/>
            <person name="Wu L."/>
            <person name="Ma J."/>
        </authorList>
    </citation>
    <scope>NUCLEOTIDE SEQUENCE [LARGE SCALE GENOMIC DNA]</scope>
    <source>
        <strain evidence="6 7">JCM 14323</strain>
    </source>
</reference>
<evidence type="ECO:0000259" key="5">
    <source>
        <dbReference type="PROSITE" id="PS50931"/>
    </source>
</evidence>
<evidence type="ECO:0000313" key="7">
    <source>
        <dbReference type="Proteomes" id="UP001501746"/>
    </source>
</evidence>
<dbReference type="Gene3D" id="1.10.10.10">
    <property type="entry name" value="Winged helix-like DNA-binding domain superfamily/Winged helix DNA-binding domain"/>
    <property type="match status" value="1"/>
</dbReference>